<comment type="similarity">
    <text evidence="1 2">Belongs to the OSBP family.</text>
</comment>
<feature type="compositionally biased region" description="Basic and acidic residues" evidence="3">
    <location>
        <begin position="392"/>
        <end position="410"/>
    </location>
</feature>
<sequence>MGSSKEVKKSSPSTPEPGSTPTTSSPASAVTSRTSTPTPGGKVDQQVAPDGKAQDDSSKLRTFLSILKKFIGVTDIAAVRFSLPAQLLEPIPNLEYWHYLDRPEAFVAIGDSKDELGRMLGCLRFWFTKDLKYVKGKPCKPYNSTLGEFFRCQFEVEDTGDTGKKVKVAYLTEQTSHHPPVSAYYVDCPDKGISARGFDQLSAKFTGTSVRVIPGSFNEGIYITLHRWNDETYNLTHPAAYLGGFLRGNLYVTVADTCFVTCPNTKLRVILHYLEEGYFGKVQNKVEGVIYRCPDPSKDTTAKVKDVPEKDILGRIEGNWTDKVYFSYGSKDFKKTADEDKVLLIDVNPLYPAAKICPPMEEQLPNESRKFWNDVTEAIVTKQYSRATTVKQELEERQRERARERTETKKDWKPRFFTAATEPRGRPELSEEGLAAVKGLHEGNWHLEPPEEYGAL</sequence>
<evidence type="ECO:0000313" key="5">
    <source>
        <dbReference type="Proteomes" id="UP000799441"/>
    </source>
</evidence>
<dbReference type="GO" id="GO:0032934">
    <property type="term" value="F:sterol binding"/>
    <property type="evidence" value="ECO:0007669"/>
    <property type="project" value="TreeGrafter"/>
</dbReference>
<name>A0A9P4QEU3_9PEZI</name>
<dbReference type="Proteomes" id="UP000799441">
    <property type="component" value="Unassembled WGS sequence"/>
</dbReference>
<dbReference type="PANTHER" id="PTHR10972">
    <property type="entry name" value="OXYSTEROL-BINDING PROTEIN-RELATED"/>
    <property type="match status" value="1"/>
</dbReference>
<keyword evidence="5" id="KW-1185">Reference proteome</keyword>
<evidence type="ECO:0000313" key="4">
    <source>
        <dbReference type="EMBL" id="KAF2723397.1"/>
    </source>
</evidence>
<dbReference type="InterPro" id="IPR000648">
    <property type="entry name" value="Oxysterol-bd"/>
</dbReference>
<proteinExistence type="inferred from homology"/>
<feature type="region of interest" description="Disordered" evidence="3">
    <location>
        <begin position="1"/>
        <end position="55"/>
    </location>
</feature>
<dbReference type="Gene3D" id="2.40.160.120">
    <property type="match status" value="1"/>
</dbReference>
<dbReference type="InterPro" id="IPR018494">
    <property type="entry name" value="Oxysterol-bd_CS"/>
</dbReference>
<evidence type="ECO:0000256" key="1">
    <source>
        <dbReference type="ARBA" id="ARBA00008842"/>
    </source>
</evidence>
<dbReference type="EMBL" id="MU003776">
    <property type="protein sequence ID" value="KAF2723397.1"/>
    <property type="molecule type" value="Genomic_DNA"/>
</dbReference>
<accession>A0A9P4QEU3</accession>
<reference evidence="4" key="1">
    <citation type="journal article" date="2020" name="Stud. Mycol.">
        <title>101 Dothideomycetes genomes: a test case for predicting lifestyles and emergence of pathogens.</title>
        <authorList>
            <person name="Haridas S."/>
            <person name="Albert R."/>
            <person name="Binder M."/>
            <person name="Bloem J."/>
            <person name="Labutti K."/>
            <person name="Salamov A."/>
            <person name="Andreopoulos B."/>
            <person name="Baker S."/>
            <person name="Barry K."/>
            <person name="Bills G."/>
            <person name="Bluhm B."/>
            <person name="Cannon C."/>
            <person name="Castanera R."/>
            <person name="Culley D."/>
            <person name="Daum C."/>
            <person name="Ezra D."/>
            <person name="Gonzalez J."/>
            <person name="Henrissat B."/>
            <person name="Kuo A."/>
            <person name="Liang C."/>
            <person name="Lipzen A."/>
            <person name="Lutzoni F."/>
            <person name="Magnuson J."/>
            <person name="Mondo S."/>
            <person name="Nolan M."/>
            <person name="Ohm R."/>
            <person name="Pangilinan J."/>
            <person name="Park H.-J."/>
            <person name="Ramirez L."/>
            <person name="Alfaro M."/>
            <person name="Sun H."/>
            <person name="Tritt A."/>
            <person name="Yoshinaga Y."/>
            <person name="Zwiers L.-H."/>
            <person name="Turgeon B."/>
            <person name="Goodwin S."/>
            <person name="Spatafora J."/>
            <person name="Crous P."/>
            <person name="Grigoriev I."/>
        </authorList>
    </citation>
    <scope>NUCLEOTIDE SEQUENCE</scope>
    <source>
        <strain evidence="4">CBS 116435</strain>
    </source>
</reference>
<dbReference type="PROSITE" id="PS01013">
    <property type="entry name" value="OSBP"/>
    <property type="match status" value="1"/>
</dbReference>
<dbReference type="OrthoDB" id="48057at2759"/>
<dbReference type="InterPro" id="IPR037239">
    <property type="entry name" value="OSBP_sf"/>
</dbReference>
<dbReference type="AlphaFoldDB" id="A0A9P4QEU3"/>
<dbReference type="Pfam" id="PF01237">
    <property type="entry name" value="Oxysterol_BP"/>
    <property type="match status" value="1"/>
</dbReference>
<feature type="region of interest" description="Disordered" evidence="3">
    <location>
        <begin position="391"/>
        <end position="410"/>
    </location>
</feature>
<dbReference type="GO" id="GO:0016020">
    <property type="term" value="C:membrane"/>
    <property type="evidence" value="ECO:0007669"/>
    <property type="project" value="TreeGrafter"/>
</dbReference>
<dbReference type="Gene3D" id="3.30.70.3490">
    <property type="match status" value="1"/>
</dbReference>
<organism evidence="4 5">
    <name type="scientific">Polychaeton citri CBS 116435</name>
    <dbReference type="NCBI Taxonomy" id="1314669"/>
    <lineage>
        <taxon>Eukaryota</taxon>
        <taxon>Fungi</taxon>
        <taxon>Dikarya</taxon>
        <taxon>Ascomycota</taxon>
        <taxon>Pezizomycotina</taxon>
        <taxon>Dothideomycetes</taxon>
        <taxon>Dothideomycetidae</taxon>
        <taxon>Capnodiales</taxon>
        <taxon>Capnodiaceae</taxon>
        <taxon>Polychaeton</taxon>
    </lineage>
</organism>
<gene>
    <name evidence="4" type="ORF">K431DRAFT_219852</name>
</gene>
<comment type="caution">
    <text evidence="4">The sequence shown here is derived from an EMBL/GenBank/DDBJ whole genome shotgun (WGS) entry which is preliminary data.</text>
</comment>
<dbReference type="PANTHER" id="PTHR10972:SF212">
    <property type="entry name" value="OXYSTEROL-BINDING PROTEIN-LIKE PROTEIN 1"/>
    <property type="match status" value="1"/>
</dbReference>
<dbReference type="FunFam" id="2.40.160.120:FF:000016">
    <property type="entry name" value="Oxysterol binding protein (Orp8), putative"/>
    <property type="match status" value="1"/>
</dbReference>
<evidence type="ECO:0008006" key="6">
    <source>
        <dbReference type="Google" id="ProtNLM"/>
    </source>
</evidence>
<dbReference type="SUPFAM" id="SSF144000">
    <property type="entry name" value="Oxysterol-binding protein-like"/>
    <property type="match status" value="1"/>
</dbReference>
<feature type="compositionally biased region" description="Low complexity" evidence="3">
    <location>
        <begin position="10"/>
        <end position="39"/>
    </location>
</feature>
<evidence type="ECO:0000256" key="3">
    <source>
        <dbReference type="SAM" id="MobiDB-lite"/>
    </source>
</evidence>
<evidence type="ECO:0000256" key="2">
    <source>
        <dbReference type="RuleBase" id="RU003844"/>
    </source>
</evidence>
<dbReference type="GO" id="GO:0005829">
    <property type="term" value="C:cytosol"/>
    <property type="evidence" value="ECO:0007669"/>
    <property type="project" value="TreeGrafter"/>
</dbReference>
<protein>
    <recommendedName>
        <fullName evidence="6">Oxysterol-binding protein</fullName>
    </recommendedName>
</protein>